<keyword evidence="5 10" id="KW-0822">Tryptophan biosynthesis</keyword>
<protein>
    <recommendedName>
        <fullName evidence="3 10">Tryptophan synthase</fullName>
        <ecNumber evidence="3 10">4.2.1.20</ecNumber>
    </recommendedName>
</protein>
<sequence>MHTLTVLSGHLSPPSNGRIVKPYKSVAVKAFPDEFGKFGKFGGRFVPEVLVSALTDLESAFRSLAANQEFQRKLSLILRDYAGRETPLYFAENLSNKYKRSDGEGPKIYLKREDLNHTGSHKINNAVGQVLLAHTLGKKRIIAETASGQHGIATASLCARLGMECVVYMGAQDFKRDPLSITKMHLLGAEVRAVHSGTATLRDAVSEAIRDMVSDLNSTHYVMGSIIGPHPYPLMVREFQAVIGRETRRQAMEKWGGKPDVLVACVGRGSSAIGLFHEFDWDEDVRLIGVEAAGQGLDSGRHSAALVKGEVGVLHGAMSYLLQDDYGQTVQTHSISPCMNYPGVGPEHSFLKGIGRAEYYGITDHEALQAFERLARLEGIVPGLETSHALAYLELLCPELPDGARVVVNCDREGTKDLQTVARHLKYPNLLF</sequence>
<evidence type="ECO:0000256" key="2">
    <source>
        <dbReference type="ARBA" id="ARBA00004733"/>
    </source>
</evidence>
<keyword evidence="4 10" id="KW-0028">Amino-acid biosynthesis</keyword>
<comment type="pathway">
    <text evidence="2 10">Amino-acid biosynthesis; L-tryptophan biosynthesis; L-tryptophan from chorismate: step 5/5.</text>
</comment>
<dbReference type="InterPro" id="IPR023026">
    <property type="entry name" value="Trp_synth_beta/beta-like"/>
</dbReference>
<accession>A0AAV9B9Z7</accession>
<dbReference type="InterPro" id="IPR006654">
    <property type="entry name" value="Trp_synth_beta"/>
</dbReference>
<dbReference type="CDD" id="cd06446">
    <property type="entry name" value="Trp-synth_B"/>
    <property type="match status" value="1"/>
</dbReference>
<evidence type="ECO:0000256" key="8">
    <source>
        <dbReference type="ARBA" id="ARBA00023239"/>
    </source>
</evidence>
<reference evidence="12" key="1">
    <citation type="journal article" date="2023" name="Nat. Commun.">
        <title>Diploid and tetraploid genomes of Acorus and the evolution of monocots.</title>
        <authorList>
            <person name="Ma L."/>
            <person name="Liu K.W."/>
            <person name="Li Z."/>
            <person name="Hsiao Y.Y."/>
            <person name="Qi Y."/>
            <person name="Fu T."/>
            <person name="Tang G.D."/>
            <person name="Zhang D."/>
            <person name="Sun W.H."/>
            <person name="Liu D.K."/>
            <person name="Li Y."/>
            <person name="Chen G.Z."/>
            <person name="Liu X.D."/>
            <person name="Liao X.Y."/>
            <person name="Jiang Y.T."/>
            <person name="Yu X."/>
            <person name="Hao Y."/>
            <person name="Huang J."/>
            <person name="Zhao X.W."/>
            <person name="Ke S."/>
            <person name="Chen Y.Y."/>
            <person name="Wu W.L."/>
            <person name="Hsu J.L."/>
            <person name="Lin Y.F."/>
            <person name="Huang M.D."/>
            <person name="Li C.Y."/>
            <person name="Huang L."/>
            <person name="Wang Z.W."/>
            <person name="Zhao X."/>
            <person name="Zhong W.Y."/>
            <person name="Peng D.H."/>
            <person name="Ahmad S."/>
            <person name="Lan S."/>
            <person name="Zhang J.S."/>
            <person name="Tsai W.C."/>
            <person name="Van de Peer Y."/>
            <person name="Liu Z.J."/>
        </authorList>
    </citation>
    <scope>NUCLEOTIDE SEQUENCE</scope>
    <source>
        <strain evidence="12">SCP</strain>
    </source>
</reference>
<name>A0AAV9B9Z7_ACOGR</name>
<dbReference type="SUPFAM" id="SSF53686">
    <property type="entry name" value="Tryptophan synthase beta subunit-like PLP-dependent enzymes"/>
    <property type="match status" value="1"/>
</dbReference>
<dbReference type="Gene3D" id="3.40.50.1100">
    <property type="match status" value="2"/>
</dbReference>
<dbReference type="PANTHER" id="PTHR48077:SF3">
    <property type="entry name" value="TRYPTOPHAN SYNTHASE"/>
    <property type="match status" value="1"/>
</dbReference>
<reference evidence="12" key="2">
    <citation type="submission" date="2023-06" db="EMBL/GenBank/DDBJ databases">
        <authorList>
            <person name="Ma L."/>
            <person name="Liu K.-W."/>
            <person name="Li Z."/>
            <person name="Hsiao Y.-Y."/>
            <person name="Qi Y."/>
            <person name="Fu T."/>
            <person name="Tang G."/>
            <person name="Zhang D."/>
            <person name="Sun W.-H."/>
            <person name="Liu D.-K."/>
            <person name="Li Y."/>
            <person name="Chen G.-Z."/>
            <person name="Liu X.-D."/>
            <person name="Liao X.-Y."/>
            <person name="Jiang Y.-T."/>
            <person name="Yu X."/>
            <person name="Hao Y."/>
            <person name="Huang J."/>
            <person name="Zhao X.-W."/>
            <person name="Ke S."/>
            <person name="Chen Y.-Y."/>
            <person name="Wu W.-L."/>
            <person name="Hsu J.-L."/>
            <person name="Lin Y.-F."/>
            <person name="Huang M.-D."/>
            <person name="Li C.-Y."/>
            <person name="Huang L."/>
            <person name="Wang Z.-W."/>
            <person name="Zhao X."/>
            <person name="Zhong W.-Y."/>
            <person name="Peng D.-H."/>
            <person name="Ahmad S."/>
            <person name="Lan S."/>
            <person name="Zhang J.-S."/>
            <person name="Tsai W.-C."/>
            <person name="Van De Peer Y."/>
            <person name="Liu Z.-J."/>
        </authorList>
    </citation>
    <scope>NUCLEOTIDE SEQUENCE</scope>
    <source>
        <strain evidence="12">SCP</strain>
        <tissue evidence="12">Leaves</tissue>
    </source>
</reference>
<dbReference type="PROSITE" id="PS00168">
    <property type="entry name" value="TRP_SYNTHASE_BETA"/>
    <property type="match status" value="1"/>
</dbReference>
<dbReference type="InterPro" id="IPR006653">
    <property type="entry name" value="Trp_synth_b_CS"/>
</dbReference>
<comment type="caution">
    <text evidence="12">The sequence shown here is derived from an EMBL/GenBank/DDBJ whole genome shotgun (WGS) entry which is preliminary data.</text>
</comment>
<feature type="domain" description="Tryptophan synthase beta chain-like PALP" evidence="11">
    <location>
        <begin position="82"/>
        <end position="408"/>
    </location>
</feature>
<evidence type="ECO:0000256" key="7">
    <source>
        <dbReference type="ARBA" id="ARBA00023141"/>
    </source>
</evidence>
<dbReference type="Proteomes" id="UP001179952">
    <property type="component" value="Unassembled WGS sequence"/>
</dbReference>
<dbReference type="NCBIfam" id="TIGR00263">
    <property type="entry name" value="trpB"/>
    <property type="match status" value="1"/>
</dbReference>
<dbReference type="InterPro" id="IPR036052">
    <property type="entry name" value="TrpB-like_PALP_sf"/>
</dbReference>
<dbReference type="InterPro" id="IPR001926">
    <property type="entry name" value="TrpB-like_PALP"/>
</dbReference>
<dbReference type="FunFam" id="3.40.50.1100:FF:000004">
    <property type="entry name" value="Tryptophan synthase beta chain"/>
    <property type="match status" value="1"/>
</dbReference>
<dbReference type="HAMAP" id="MF_00133">
    <property type="entry name" value="Trp_synth_beta"/>
    <property type="match status" value="1"/>
</dbReference>
<evidence type="ECO:0000256" key="6">
    <source>
        <dbReference type="ARBA" id="ARBA00022898"/>
    </source>
</evidence>
<evidence type="ECO:0000256" key="9">
    <source>
        <dbReference type="ARBA" id="ARBA00049047"/>
    </source>
</evidence>
<organism evidence="12 13">
    <name type="scientific">Acorus gramineus</name>
    <name type="common">Dwarf sweet flag</name>
    <dbReference type="NCBI Taxonomy" id="55184"/>
    <lineage>
        <taxon>Eukaryota</taxon>
        <taxon>Viridiplantae</taxon>
        <taxon>Streptophyta</taxon>
        <taxon>Embryophyta</taxon>
        <taxon>Tracheophyta</taxon>
        <taxon>Spermatophyta</taxon>
        <taxon>Magnoliopsida</taxon>
        <taxon>Liliopsida</taxon>
        <taxon>Acoraceae</taxon>
        <taxon>Acorus</taxon>
    </lineage>
</organism>
<keyword evidence="6 10" id="KW-0663">Pyridoxal phosphate</keyword>
<keyword evidence="13" id="KW-1185">Reference proteome</keyword>
<evidence type="ECO:0000259" key="11">
    <source>
        <dbReference type="Pfam" id="PF00291"/>
    </source>
</evidence>
<dbReference type="AlphaFoldDB" id="A0AAV9B9Z7"/>
<evidence type="ECO:0000256" key="3">
    <source>
        <dbReference type="ARBA" id="ARBA00012043"/>
    </source>
</evidence>
<comment type="catalytic activity">
    <reaction evidence="9 10">
        <text>(1S,2R)-1-C-(indol-3-yl)glycerol 3-phosphate + L-serine = D-glyceraldehyde 3-phosphate + L-tryptophan + H2O</text>
        <dbReference type="Rhea" id="RHEA:10532"/>
        <dbReference type="ChEBI" id="CHEBI:15377"/>
        <dbReference type="ChEBI" id="CHEBI:33384"/>
        <dbReference type="ChEBI" id="CHEBI:57912"/>
        <dbReference type="ChEBI" id="CHEBI:58866"/>
        <dbReference type="ChEBI" id="CHEBI:59776"/>
        <dbReference type="EC" id="4.2.1.20"/>
    </reaction>
</comment>
<keyword evidence="7 10" id="KW-0057">Aromatic amino acid biosynthesis</keyword>
<dbReference type="PIRSF" id="PIRSF001413">
    <property type="entry name" value="Trp_syn_beta"/>
    <property type="match status" value="1"/>
</dbReference>
<evidence type="ECO:0000256" key="5">
    <source>
        <dbReference type="ARBA" id="ARBA00022822"/>
    </source>
</evidence>
<dbReference type="EMBL" id="JAUJYN010000004">
    <property type="protein sequence ID" value="KAK1273213.1"/>
    <property type="molecule type" value="Genomic_DNA"/>
</dbReference>
<gene>
    <name evidence="12" type="ORF">QJS04_geneDACA013284</name>
</gene>
<dbReference type="GO" id="GO:0005737">
    <property type="term" value="C:cytoplasm"/>
    <property type="evidence" value="ECO:0007669"/>
    <property type="project" value="TreeGrafter"/>
</dbReference>
<keyword evidence="8 10" id="KW-0456">Lyase</keyword>
<dbReference type="GO" id="GO:0004834">
    <property type="term" value="F:tryptophan synthase activity"/>
    <property type="evidence" value="ECO:0007669"/>
    <property type="project" value="UniProtKB-EC"/>
</dbReference>
<evidence type="ECO:0000256" key="1">
    <source>
        <dbReference type="ARBA" id="ARBA00001933"/>
    </source>
</evidence>
<dbReference type="EC" id="4.2.1.20" evidence="3 10"/>
<evidence type="ECO:0000313" key="12">
    <source>
        <dbReference type="EMBL" id="KAK1273213.1"/>
    </source>
</evidence>
<proteinExistence type="inferred from homology"/>
<evidence type="ECO:0000256" key="10">
    <source>
        <dbReference type="RuleBase" id="RU003663"/>
    </source>
</evidence>
<evidence type="ECO:0000256" key="4">
    <source>
        <dbReference type="ARBA" id="ARBA00022605"/>
    </source>
</evidence>
<dbReference type="Pfam" id="PF00291">
    <property type="entry name" value="PALP"/>
    <property type="match status" value="1"/>
</dbReference>
<comment type="cofactor">
    <cofactor evidence="1 10">
        <name>pyridoxal 5'-phosphate</name>
        <dbReference type="ChEBI" id="CHEBI:597326"/>
    </cofactor>
</comment>
<dbReference type="PANTHER" id="PTHR48077">
    <property type="entry name" value="TRYPTOPHAN SYNTHASE-RELATED"/>
    <property type="match status" value="1"/>
</dbReference>
<evidence type="ECO:0000313" key="13">
    <source>
        <dbReference type="Proteomes" id="UP001179952"/>
    </source>
</evidence>